<dbReference type="SUPFAM" id="SSF103481">
    <property type="entry name" value="Multidrug resistance efflux transporter EmrE"/>
    <property type="match status" value="2"/>
</dbReference>
<gene>
    <name evidence="9" type="ORF">BP422_29990</name>
</gene>
<feature type="transmembrane region" description="Helical" evidence="7">
    <location>
        <begin position="250"/>
        <end position="269"/>
    </location>
</feature>
<dbReference type="InterPro" id="IPR050638">
    <property type="entry name" value="AA-Vitamin_Transporters"/>
</dbReference>
<dbReference type="RefSeq" id="WP_088910823.1">
    <property type="nucleotide sequence ID" value="NZ_CP018145.1"/>
</dbReference>
<keyword evidence="6 7" id="KW-0472">Membrane</keyword>
<feature type="transmembrane region" description="Helical" evidence="7">
    <location>
        <begin position="184"/>
        <end position="204"/>
    </location>
</feature>
<feature type="domain" description="EamA" evidence="8">
    <location>
        <begin position="155"/>
        <end position="292"/>
    </location>
</feature>
<sequence>MSQSQWKQTFLGAVCLTLAAAIWGGVYVVSKVVLEVIPPFTLLILRFCIALVVLGAFSVARKERVAKKDYPLLMAIAFVGVTISIAAQFLGTKLSTAHMGALITSASPAFIAIFAVWLLKERIHLKQAAGILLATIGVIIVIGVPNQADAQSSLAGNLILFVAAISWGLYTVLSKKATQRYSSLLVTTYVALFGIIFTSPLMFWELSVTPVSWKFGWDIWAGVLYIGMISTAGAFYLWNKGFELMPAGSGAGFFFVQPIVGAFLGWLLLHEHLSVGFFAGGAFIFFGVALSTLRTRESAKNKRELMEEHPLPHYNEKQS</sequence>
<dbReference type="EMBL" id="CP018145">
    <property type="protein sequence ID" value="ASJ57374.1"/>
    <property type="molecule type" value="Genomic_DNA"/>
</dbReference>
<evidence type="ECO:0000256" key="2">
    <source>
        <dbReference type="ARBA" id="ARBA00007362"/>
    </source>
</evidence>
<evidence type="ECO:0000256" key="1">
    <source>
        <dbReference type="ARBA" id="ARBA00004651"/>
    </source>
</evidence>
<organism evidence="9 10">
    <name type="scientific">Brevibacillus formosus</name>
    <dbReference type="NCBI Taxonomy" id="54913"/>
    <lineage>
        <taxon>Bacteria</taxon>
        <taxon>Bacillati</taxon>
        <taxon>Bacillota</taxon>
        <taxon>Bacilli</taxon>
        <taxon>Bacillales</taxon>
        <taxon>Paenibacillaceae</taxon>
        <taxon>Brevibacillus</taxon>
    </lineage>
</organism>
<comment type="subcellular location">
    <subcellularLocation>
        <location evidence="1">Cell membrane</location>
        <topology evidence="1">Multi-pass membrane protein</topology>
    </subcellularLocation>
</comment>
<keyword evidence="3" id="KW-1003">Cell membrane</keyword>
<proteinExistence type="inferred from homology"/>
<evidence type="ECO:0000256" key="4">
    <source>
        <dbReference type="ARBA" id="ARBA00022692"/>
    </source>
</evidence>
<evidence type="ECO:0000313" key="10">
    <source>
        <dbReference type="Proteomes" id="UP000197781"/>
    </source>
</evidence>
<protein>
    <submittedName>
        <fullName evidence="9">EamA family transporter</fullName>
    </submittedName>
</protein>
<keyword evidence="4 7" id="KW-0812">Transmembrane</keyword>
<feature type="transmembrane region" description="Helical" evidence="7">
    <location>
        <begin position="154"/>
        <end position="172"/>
    </location>
</feature>
<dbReference type="GO" id="GO:0005886">
    <property type="term" value="C:plasma membrane"/>
    <property type="evidence" value="ECO:0007669"/>
    <property type="project" value="UniProtKB-SubCell"/>
</dbReference>
<dbReference type="AlphaFoldDB" id="A0A220MQA9"/>
<reference evidence="9 10" key="1">
    <citation type="submission" date="2016-11" db="EMBL/GenBank/DDBJ databases">
        <authorList>
            <person name="Jaros S."/>
            <person name="Januszkiewicz K."/>
            <person name="Wedrychowicz H."/>
        </authorList>
    </citation>
    <scope>NUCLEOTIDE SEQUENCE [LARGE SCALE GENOMIC DNA]</scope>
    <source>
        <strain evidence="9 10">NF2</strain>
    </source>
</reference>
<feature type="transmembrane region" description="Helical" evidence="7">
    <location>
        <begin position="72"/>
        <end position="91"/>
    </location>
</feature>
<feature type="transmembrane region" description="Helical" evidence="7">
    <location>
        <begin position="40"/>
        <end position="60"/>
    </location>
</feature>
<comment type="similarity">
    <text evidence="2">Belongs to the EamA transporter family.</text>
</comment>
<evidence type="ECO:0000256" key="6">
    <source>
        <dbReference type="ARBA" id="ARBA00023136"/>
    </source>
</evidence>
<keyword evidence="5 7" id="KW-1133">Transmembrane helix</keyword>
<evidence type="ECO:0000313" key="9">
    <source>
        <dbReference type="EMBL" id="ASJ57374.1"/>
    </source>
</evidence>
<accession>A0A220MQA9</accession>
<feature type="domain" description="EamA" evidence="8">
    <location>
        <begin position="11"/>
        <end position="142"/>
    </location>
</feature>
<dbReference type="Pfam" id="PF00892">
    <property type="entry name" value="EamA"/>
    <property type="match status" value="2"/>
</dbReference>
<dbReference type="PANTHER" id="PTHR32322:SF18">
    <property type="entry name" value="S-ADENOSYLMETHIONINE_S-ADENOSYLHOMOCYSTEINE TRANSPORTER"/>
    <property type="match status" value="1"/>
</dbReference>
<evidence type="ECO:0000256" key="7">
    <source>
        <dbReference type="SAM" id="Phobius"/>
    </source>
</evidence>
<evidence type="ECO:0000256" key="3">
    <source>
        <dbReference type="ARBA" id="ARBA00022475"/>
    </source>
</evidence>
<dbReference type="InterPro" id="IPR000620">
    <property type="entry name" value="EamA_dom"/>
</dbReference>
<feature type="transmembrane region" description="Helical" evidence="7">
    <location>
        <begin position="275"/>
        <end position="293"/>
    </location>
</feature>
<dbReference type="InterPro" id="IPR037185">
    <property type="entry name" value="EmrE-like"/>
</dbReference>
<dbReference type="KEGG" id="bfm:BP422_29990"/>
<evidence type="ECO:0000259" key="8">
    <source>
        <dbReference type="Pfam" id="PF00892"/>
    </source>
</evidence>
<feature type="transmembrane region" description="Helical" evidence="7">
    <location>
        <begin position="97"/>
        <end position="119"/>
    </location>
</feature>
<dbReference type="Proteomes" id="UP000197781">
    <property type="component" value="Chromosome"/>
</dbReference>
<dbReference type="PANTHER" id="PTHR32322">
    <property type="entry name" value="INNER MEMBRANE TRANSPORTER"/>
    <property type="match status" value="1"/>
</dbReference>
<name>A0A220MQA9_9BACL</name>
<evidence type="ECO:0000256" key="5">
    <source>
        <dbReference type="ARBA" id="ARBA00022989"/>
    </source>
</evidence>
<feature type="transmembrane region" description="Helical" evidence="7">
    <location>
        <begin position="131"/>
        <end position="148"/>
    </location>
</feature>
<feature type="transmembrane region" description="Helical" evidence="7">
    <location>
        <begin position="219"/>
        <end position="238"/>
    </location>
</feature>